<dbReference type="PANTHER" id="PTHR31642:SF160">
    <property type="entry name" value="HXXXD-TYPE ACYL-TRANSFERASE FAMILY PROTEIN"/>
    <property type="match status" value="1"/>
</dbReference>
<sequence>MSSMYPQQFLAFESIRWGLKENIVSAFKRTLAEVLVHYYPLAAELKDPEQGVYKILCNGAGADFTEAYMDTPIKDLDFISPDRSFARKFLPASDLRGPILCPLYVKITRFSCGGLLLGMCYHHQVADLRSFLMFVQAWTEAMRGQEVTVLPSHQRWLLEGRPYLLPFKNHEIEYRVKPKDDVRIPRLTDQDENIKPVLSKYFHLNSGTITEMKRMVTGEGNYGPFSASLCVASYFWRLIMRANGFSREDQVAKIVCSVDGRQRLQDPEVPANYFGNMIGLSASVTTIGNLEKDPLYFSAGLIHESMQRVMASDHFRSLIDWVEAQKPLTVGLNFDLFSDPVMICSSWINAPFYDLDFGLGRKPDFVGCGSMPAGVHNILWLNPSPRGKGNILAEVHLRADTLFRLENDPEFELVSASHCEFMSEYRPSASSSHLQSRI</sequence>
<evidence type="ECO:0000313" key="3">
    <source>
        <dbReference type="Proteomes" id="UP001605036"/>
    </source>
</evidence>
<evidence type="ECO:0000256" key="1">
    <source>
        <dbReference type="ARBA" id="ARBA00009861"/>
    </source>
</evidence>
<dbReference type="InterPro" id="IPR050317">
    <property type="entry name" value="Plant_Fungal_Acyltransferase"/>
</dbReference>
<dbReference type="EMBL" id="JBHFFA010000001">
    <property type="protein sequence ID" value="KAL2649233.1"/>
    <property type="molecule type" value="Genomic_DNA"/>
</dbReference>
<gene>
    <name evidence="2" type="ORF">R1flu_017361</name>
</gene>
<comment type="caution">
    <text evidence="2">The sequence shown here is derived from an EMBL/GenBank/DDBJ whole genome shotgun (WGS) entry which is preliminary data.</text>
</comment>
<dbReference type="PANTHER" id="PTHR31642">
    <property type="entry name" value="TRICHOTHECENE 3-O-ACETYLTRANSFERASE"/>
    <property type="match status" value="1"/>
</dbReference>
<dbReference type="Proteomes" id="UP001605036">
    <property type="component" value="Unassembled WGS sequence"/>
</dbReference>
<dbReference type="InterPro" id="IPR023213">
    <property type="entry name" value="CAT-like_dom_sf"/>
</dbReference>
<proteinExistence type="inferred from homology"/>
<dbReference type="Gene3D" id="3.30.559.10">
    <property type="entry name" value="Chloramphenicol acetyltransferase-like domain"/>
    <property type="match status" value="2"/>
</dbReference>
<organism evidence="2 3">
    <name type="scientific">Riccia fluitans</name>
    <dbReference type="NCBI Taxonomy" id="41844"/>
    <lineage>
        <taxon>Eukaryota</taxon>
        <taxon>Viridiplantae</taxon>
        <taxon>Streptophyta</taxon>
        <taxon>Embryophyta</taxon>
        <taxon>Marchantiophyta</taxon>
        <taxon>Marchantiopsida</taxon>
        <taxon>Marchantiidae</taxon>
        <taxon>Marchantiales</taxon>
        <taxon>Ricciaceae</taxon>
        <taxon>Riccia</taxon>
    </lineage>
</organism>
<evidence type="ECO:0008006" key="4">
    <source>
        <dbReference type="Google" id="ProtNLM"/>
    </source>
</evidence>
<keyword evidence="3" id="KW-1185">Reference proteome</keyword>
<reference evidence="2 3" key="1">
    <citation type="submission" date="2024-09" db="EMBL/GenBank/DDBJ databases">
        <title>Chromosome-scale assembly of Riccia fluitans.</title>
        <authorList>
            <person name="Paukszto L."/>
            <person name="Sawicki J."/>
            <person name="Karawczyk K."/>
            <person name="Piernik-Szablinska J."/>
            <person name="Szczecinska M."/>
            <person name="Mazdziarz M."/>
        </authorList>
    </citation>
    <scope>NUCLEOTIDE SEQUENCE [LARGE SCALE GENOMIC DNA]</scope>
    <source>
        <strain evidence="2">Rf_01</strain>
        <tissue evidence="2">Aerial parts of the thallus</tissue>
    </source>
</reference>
<protein>
    <recommendedName>
        <fullName evidence="4">Transferase</fullName>
    </recommendedName>
</protein>
<dbReference type="AlphaFoldDB" id="A0ABD1ZD23"/>
<comment type="similarity">
    <text evidence="1">Belongs to the plant acyltransferase family.</text>
</comment>
<name>A0ABD1ZD23_9MARC</name>
<evidence type="ECO:0000313" key="2">
    <source>
        <dbReference type="EMBL" id="KAL2649233.1"/>
    </source>
</evidence>
<accession>A0ABD1ZD23</accession>
<dbReference type="Pfam" id="PF02458">
    <property type="entry name" value="Transferase"/>
    <property type="match status" value="1"/>
</dbReference>